<dbReference type="EMBL" id="CAEY01001359">
    <property type="status" value="NOT_ANNOTATED_CDS"/>
    <property type="molecule type" value="Genomic_DNA"/>
</dbReference>
<evidence type="ECO:0000313" key="3">
    <source>
        <dbReference type="EnsemblMetazoa" id="tetur04g04010.1"/>
    </source>
</evidence>
<dbReference type="PROSITE" id="PS50948">
    <property type="entry name" value="PAN"/>
    <property type="match status" value="1"/>
</dbReference>
<name>T1K276_TETUR</name>
<dbReference type="InterPro" id="IPR003609">
    <property type="entry name" value="Pan_app"/>
</dbReference>
<feature type="transmembrane region" description="Helical" evidence="1">
    <location>
        <begin position="743"/>
        <end position="765"/>
    </location>
</feature>
<dbReference type="Proteomes" id="UP000015104">
    <property type="component" value="Unassembled WGS sequence"/>
</dbReference>
<dbReference type="eggNOG" id="ENOG502S04E">
    <property type="taxonomic scope" value="Eukaryota"/>
</dbReference>
<evidence type="ECO:0000259" key="2">
    <source>
        <dbReference type="PROSITE" id="PS50948"/>
    </source>
</evidence>
<keyword evidence="1" id="KW-1133">Transmembrane helix</keyword>
<organism evidence="3 4">
    <name type="scientific">Tetranychus urticae</name>
    <name type="common">Two-spotted spider mite</name>
    <dbReference type="NCBI Taxonomy" id="32264"/>
    <lineage>
        <taxon>Eukaryota</taxon>
        <taxon>Metazoa</taxon>
        <taxon>Ecdysozoa</taxon>
        <taxon>Arthropoda</taxon>
        <taxon>Chelicerata</taxon>
        <taxon>Arachnida</taxon>
        <taxon>Acari</taxon>
        <taxon>Acariformes</taxon>
        <taxon>Trombidiformes</taxon>
        <taxon>Prostigmata</taxon>
        <taxon>Eleutherengona</taxon>
        <taxon>Raphignathae</taxon>
        <taxon>Tetranychoidea</taxon>
        <taxon>Tetranychidae</taxon>
        <taxon>Tetranychus</taxon>
    </lineage>
</organism>
<feature type="domain" description="Apple" evidence="2">
    <location>
        <begin position="560"/>
        <end position="633"/>
    </location>
</feature>
<evidence type="ECO:0000256" key="1">
    <source>
        <dbReference type="SAM" id="Phobius"/>
    </source>
</evidence>
<reference evidence="3" key="2">
    <citation type="submission" date="2015-06" db="UniProtKB">
        <authorList>
            <consortium name="EnsemblMetazoa"/>
        </authorList>
    </citation>
    <scope>IDENTIFICATION</scope>
</reference>
<protein>
    <recommendedName>
        <fullName evidence="2">Apple domain-containing protein</fullName>
    </recommendedName>
</protein>
<dbReference type="AlphaFoldDB" id="T1K276"/>
<reference evidence="4" key="1">
    <citation type="submission" date="2011-08" db="EMBL/GenBank/DDBJ databases">
        <authorList>
            <person name="Rombauts S."/>
        </authorList>
    </citation>
    <scope>NUCLEOTIDE SEQUENCE</scope>
    <source>
        <strain evidence="4">London</strain>
    </source>
</reference>
<proteinExistence type="predicted"/>
<dbReference type="SUPFAM" id="SSF57414">
    <property type="entry name" value="Hairpin loop containing domain-like"/>
    <property type="match status" value="2"/>
</dbReference>
<dbReference type="SMART" id="SM00473">
    <property type="entry name" value="PAN_AP"/>
    <property type="match status" value="3"/>
</dbReference>
<sequence length="799" mass="91225">MQKQTNSQTLLIFSKEICKLKREANNHFVLDINKQYLTDQELDKIVPPTPGIGCPIYLTHGLPKQFSAVPLITKNQIHFISIERGSEKSVTMNEIFGDETNQIASLKTRNQGGESTTIIDYTLGIVYSLIGDHICTIQPADLSTLGISVDDRRFGLAALLGTNILYKYLGQVFYKKRTGFQVDVWEAVEFGKTIDKKKYDKIVTTQYFVPTYAKESMFGYIPVGTVTNFYNQVSSSHYQLTESKYKEYHDFGLEIADAEYESRFQVNRCYPKPESRKTLAFHFTCKDDYCDPNANEKYYEILDRIKGAIIRQDSISSSRISNIDLEFSANKDSEIIAYITFLEAPTIEYSFKSKEFYLTKSLIQKSRNFYAENDEDCFKKNANVADKFEAIAYCAGTKTCVRITSINDIEENWDHGSFCRVTYIPLRNFKRFNHELPLDKIQDSLGSSKISFNYITGLKSMQYQLSQIIETISRKQENGEDLRLFYPVYRQYKLIDNRDHVLVSSEVKNLGDCARSCLHSVDNKCATFAFCTYPDRMECLTSTIPSLNMSDQQQSFDASCSIYSVNNLKDYIKIPNRKFISASTIQTLSPKSHCASLCSSNEQCKSFQFCFDDYSCIFNGPYTDSASQYSTTCDIYIPDVTQKYSFTGKKIVSETFHTELNLTLNQCAALCHDWNTIDEICQSFNYCPKSKTESSCNLSKYSVKDSAAETTESNICHNYIKTEDRNVKKQPYKAVKDSNNLNVFVFIVLFFALGLMTGFGTPFIYTKIKSLISPSQGDEVPLEMKKSEINEEGDEITPV</sequence>
<keyword evidence="1" id="KW-0472">Membrane</keyword>
<dbReference type="Gene3D" id="3.50.4.10">
    <property type="entry name" value="Hepatocyte Growth Factor"/>
    <property type="match status" value="1"/>
</dbReference>
<dbReference type="EnsemblMetazoa" id="tetur04g04010.1">
    <property type="protein sequence ID" value="tetur04g04010.1"/>
    <property type="gene ID" value="tetur04g04010"/>
</dbReference>
<dbReference type="HOGENOM" id="CLU_011464_0_0_1"/>
<evidence type="ECO:0000313" key="4">
    <source>
        <dbReference type="Proteomes" id="UP000015104"/>
    </source>
</evidence>
<keyword evidence="4" id="KW-1185">Reference proteome</keyword>
<keyword evidence="1" id="KW-0812">Transmembrane</keyword>
<accession>T1K276</accession>